<dbReference type="GO" id="GO:0045664">
    <property type="term" value="P:regulation of neuron differentiation"/>
    <property type="evidence" value="ECO:0007669"/>
    <property type="project" value="TreeGrafter"/>
</dbReference>
<feature type="compositionally biased region" description="Acidic residues" evidence="2">
    <location>
        <begin position="161"/>
        <end position="173"/>
    </location>
</feature>
<dbReference type="InterPro" id="IPR040373">
    <property type="entry name" value="CASZ1"/>
</dbReference>
<dbReference type="SMART" id="SM00355">
    <property type="entry name" value="ZnF_C2H2"/>
    <property type="match status" value="12"/>
</dbReference>
<proteinExistence type="predicted"/>
<sequence length="1575" mass="177727">MLSIMATVTSGIISPNAYGLNSDPVKMAADNVNNYQHFHHRASDSTFNSNANSSDSDQDNYASASPQGRHPYTNELLQPKRNKRKNFKPRCSNVSYSDGEAGDEGGGGSGTERGPNDLIGDNNNLSSSSRRKTLATRKVVVGQQAQQQPLSPMDLSKPGTEDTDSNSDSEEYTETFLNSENDAEGDEENNSEPDASSASKVIPQSFSIHNLSKPHIQMPPDFPSPNSVPLSQDQMNEMRQYAMNTMRELLGIYGLTSEVAESIYRQLPVAAFSTGKILENLSLNPNRKEGSPPTAQPPTPPSTPLSPKPTDLAAHHARLPNFQSGRPAHTSSHKVVGSTSGTPLDLGKRVPDPGAYANGTSSEEGKGQSDHQVGSGGSSSFSSRGVFPANIFPYSQTVKTEHSTSPPLEPSPLNAMLAQTMAPTPRESLSTTNLLINKTSQLDYSKYVKKFSSSLECESSYCKDLNYREHFHCLDCNSRVFIKKEEMIRHFKWHKKRDESLQHGFMRYSPLDDCSDKFNNCTHNKKQTHYHCIKEGCDKVYISTSDVQMHANYHRKDSAIIQEGFQRYRATEECGASYCAFFGQRTTHFHCRRTGCRFTFKNKSDMEKHKSYHIKDETLCRDGFKKFMKNEMCPFENCRFSKVCNHIHCIRPQCSYVLHSSGQMFSHKRKHERKDSELAYRKYKLAQSMIRTLSDGSVVPPPVGYGRDYEAQIDSLNLSMYNQASGSVSNMSNTESLSERNSPISYGESESASAMDLSANESNLGQEDFNYNSGDFWRKYCQFVPENQCRVDKCEYLYCDHYHCFADSCSVAFNNKDGAREHARNHEQQEMITENYFTTIAQSGSCDESCIYQDKEKHYHCNWDNCREVILPSDKPFRRLEHYKMHEYSKKLSLTKDPLTMTHLSSSIDGMFCRKRGRPPKNRVIEVWNDYNPMGSQSLMDSPQAIFTSFKLPKMASTPLGGKEAEQQDSNDDRSSTHSPNIQDCNLQGFEIFAENTKCPDSLCPYLGSTHFHCTQNRCLYVTDKEDSLIVHAKDFHDNVEILDGFEFYDRNVDCRLSGCPSNRVNRHFHCTRPSCNYSFVQYSTMAQHNQKHAEESAAPEIRVKSETQLTDNVRQEVAEEQFKAINLSQSVDNKVSVVKASGTFYPLSTLPTEQIKKSPEYKPVTSDLPPPPPPPVDSSSSKNAGSNTLYGPELSCSRPFCKLKRKYHYHCNACNQAFSEMDRLVVHVAKHSTGALNSQLQEDNNNQSSPPQSPTQPSTSVSTMTKPSTEAKISVAPLQSLQSPSMVPQQKEHETYLTPTFDAYSHFNQFQFALMSQQQMQNAFLPQGLYQNPQLMFQHAQLMQSPLIPPQGPYPGENLTNPLAAMAANLNKRAMSPHEISPEAKKARIQNSMRILKDEPVPEGYLRFRFNEDCQYQHCGYREHQTHFHCQRQDCGYSFCDKTRFVQHTARHERLDTLMGGDFQQYRANVACGRSDCAYTANLGSTQNKASHFHCLKCDFVCTDTNKVVAHRRQHQKLDSIQAAGFEKFTPSQICRVPNCQHSGKQTHYHCLQCQYAVLGLAQMSAHKYRHLDG</sequence>
<dbReference type="PANTHER" id="PTHR12451:SF0">
    <property type="entry name" value="ZINC FINGER PROTEIN CASTOR HOMOLOG 1"/>
    <property type="match status" value="1"/>
</dbReference>
<evidence type="ECO:0000313" key="4">
    <source>
        <dbReference type="EMBL" id="VEN41681.1"/>
    </source>
</evidence>
<dbReference type="GO" id="GO:0045944">
    <property type="term" value="P:positive regulation of transcription by RNA polymerase II"/>
    <property type="evidence" value="ECO:0007669"/>
    <property type="project" value="TreeGrafter"/>
</dbReference>
<name>A0A653C1F5_CALMS</name>
<dbReference type="EMBL" id="CAACVG010006789">
    <property type="protein sequence ID" value="VEN41681.1"/>
    <property type="molecule type" value="Genomic_DNA"/>
</dbReference>
<evidence type="ECO:0000256" key="1">
    <source>
        <dbReference type="PROSITE-ProRule" id="PRU00042"/>
    </source>
</evidence>
<dbReference type="PROSITE" id="PS50157">
    <property type="entry name" value="ZINC_FINGER_C2H2_2"/>
    <property type="match status" value="5"/>
</dbReference>
<feature type="domain" description="C2H2-type" evidence="3">
    <location>
        <begin position="589"/>
        <end position="618"/>
    </location>
</feature>
<keyword evidence="1" id="KW-0479">Metal-binding</keyword>
<evidence type="ECO:0000259" key="3">
    <source>
        <dbReference type="PROSITE" id="PS50157"/>
    </source>
</evidence>
<evidence type="ECO:0000256" key="2">
    <source>
        <dbReference type="SAM" id="MobiDB-lite"/>
    </source>
</evidence>
<dbReference type="GO" id="GO:0008270">
    <property type="term" value="F:zinc ion binding"/>
    <property type="evidence" value="ECO:0007669"/>
    <property type="project" value="UniProtKB-KW"/>
</dbReference>
<organism evidence="4 5">
    <name type="scientific">Callosobruchus maculatus</name>
    <name type="common">Southern cowpea weevil</name>
    <name type="synonym">Pulse bruchid</name>
    <dbReference type="NCBI Taxonomy" id="64391"/>
    <lineage>
        <taxon>Eukaryota</taxon>
        <taxon>Metazoa</taxon>
        <taxon>Ecdysozoa</taxon>
        <taxon>Arthropoda</taxon>
        <taxon>Hexapoda</taxon>
        <taxon>Insecta</taxon>
        <taxon>Pterygota</taxon>
        <taxon>Neoptera</taxon>
        <taxon>Endopterygota</taxon>
        <taxon>Coleoptera</taxon>
        <taxon>Polyphaga</taxon>
        <taxon>Cucujiformia</taxon>
        <taxon>Chrysomeloidea</taxon>
        <taxon>Chrysomelidae</taxon>
        <taxon>Bruchinae</taxon>
        <taxon>Bruchini</taxon>
        <taxon>Callosobruchus</taxon>
    </lineage>
</organism>
<feature type="domain" description="C2H2-type" evidence="3">
    <location>
        <begin position="1069"/>
        <end position="1098"/>
    </location>
</feature>
<dbReference type="Proteomes" id="UP000410492">
    <property type="component" value="Unassembled WGS sequence"/>
</dbReference>
<feature type="region of interest" description="Disordered" evidence="2">
    <location>
        <begin position="958"/>
        <end position="980"/>
    </location>
</feature>
<dbReference type="PANTHER" id="PTHR12451">
    <property type="entry name" value="TRANSCRIPTION FACTOR CASTOR PROTEIN MING -RELATED"/>
    <property type="match status" value="1"/>
</dbReference>
<gene>
    <name evidence="4" type="ORF">CALMAC_LOCUS5429</name>
</gene>
<feature type="compositionally biased region" description="Polar residues" evidence="2">
    <location>
        <begin position="192"/>
        <end position="210"/>
    </location>
</feature>
<feature type="region of interest" description="Disordered" evidence="2">
    <location>
        <begin position="1157"/>
        <end position="1187"/>
    </location>
</feature>
<reference evidence="4 5" key="1">
    <citation type="submission" date="2019-01" db="EMBL/GenBank/DDBJ databases">
        <authorList>
            <person name="Sayadi A."/>
        </authorList>
    </citation>
    <scope>NUCLEOTIDE SEQUENCE [LARGE SCALE GENOMIC DNA]</scope>
</reference>
<protein>
    <recommendedName>
        <fullName evidence="3">C2H2-type domain-containing protein</fullName>
    </recommendedName>
</protein>
<dbReference type="GO" id="GO:0000981">
    <property type="term" value="F:DNA-binding transcription factor activity, RNA polymerase II-specific"/>
    <property type="evidence" value="ECO:0007669"/>
    <property type="project" value="TreeGrafter"/>
</dbReference>
<accession>A0A653C1F5</accession>
<feature type="region of interest" description="Disordered" evidence="2">
    <location>
        <begin position="727"/>
        <end position="752"/>
    </location>
</feature>
<feature type="compositionally biased region" description="Pro residues" evidence="2">
    <location>
        <begin position="294"/>
        <end position="307"/>
    </location>
</feature>
<dbReference type="InterPro" id="IPR013087">
    <property type="entry name" value="Znf_C2H2_type"/>
</dbReference>
<dbReference type="PROSITE" id="PS00028">
    <property type="entry name" value="ZINC_FINGER_C2H2_1"/>
    <property type="match status" value="9"/>
</dbReference>
<feature type="compositionally biased region" description="Acidic residues" evidence="2">
    <location>
        <begin position="181"/>
        <end position="191"/>
    </location>
</feature>
<evidence type="ECO:0000313" key="5">
    <source>
        <dbReference type="Proteomes" id="UP000410492"/>
    </source>
</evidence>
<keyword evidence="1" id="KW-0862">Zinc</keyword>
<keyword evidence="5" id="KW-1185">Reference proteome</keyword>
<feature type="region of interest" description="Disordered" evidence="2">
    <location>
        <begin position="43"/>
        <end position="231"/>
    </location>
</feature>
<feature type="compositionally biased region" description="Low complexity" evidence="2">
    <location>
        <begin position="1245"/>
        <end position="1264"/>
    </location>
</feature>
<feature type="domain" description="C2H2-type" evidence="3">
    <location>
        <begin position="1210"/>
        <end position="1233"/>
    </location>
</feature>
<keyword evidence="1" id="KW-0863">Zinc-finger</keyword>
<dbReference type="GO" id="GO:0000977">
    <property type="term" value="F:RNA polymerase II transcription regulatory region sequence-specific DNA binding"/>
    <property type="evidence" value="ECO:0007669"/>
    <property type="project" value="TreeGrafter"/>
</dbReference>
<feature type="region of interest" description="Disordered" evidence="2">
    <location>
        <begin position="282"/>
        <end position="382"/>
    </location>
</feature>
<feature type="compositionally biased region" description="Low complexity" evidence="2">
    <location>
        <begin position="44"/>
        <end position="65"/>
    </location>
</feature>
<dbReference type="GO" id="GO:0005634">
    <property type="term" value="C:nucleus"/>
    <property type="evidence" value="ECO:0007669"/>
    <property type="project" value="TreeGrafter"/>
</dbReference>
<dbReference type="OrthoDB" id="10063916at2759"/>
<feature type="region of interest" description="Disordered" evidence="2">
    <location>
        <begin position="1241"/>
        <end position="1271"/>
    </location>
</feature>
<feature type="domain" description="C2H2-type" evidence="3">
    <location>
        <begin position="1429"/>
        <end position="1458"/>
    </location>
</feature>
<feature type="domain" description="C2H2-type" evidence="3">
    <location>
        <begin position="802"/>
        <end position="831"/>
    </location>
</feature>
<feature type="compositionally biased region" description="Basic and acidic residues" evidence="2">
    <location>
        <begin position="963"/>
        <end position="976"/>
    </location>
</feature>